<dbReference type="Proteomes" id="UP000005237">
    <property type="component" value="Unassembled WGS sequence"/>
</dbReference>
<feature type="region of interest" description="Disordered" evidence="1">
    <location>
        <begin position="474"/>
        <end position="494"/>
    </location>
</feature>
<proteinExistence type="predicted"/>
<dbReference type="AlphaFoldDB" id="A0A8R1I8M8"/>
<accession>A0A8R1I8M8</accession>
<feature type="region of interest" description="Disordered" evidence="1">
    <location>
        <begin position="114"/>
        <end position="136"/>
    </location>
</feature>
<name>A0A8R1I8M8_CAEJA</name>
<evidence type="ECO:0000256" key="1">
    <source>
        <dbReference type="SAM" id="MobiDB-lite"/>
    </source>
</evidence>
<reference evidence="3" key="1">
    <citation type="submission" date="2010-08" db="EMBL/GenBank/DDBJ databases">
        <authorList>
            <consortium name="Caenorhabditis japonica Sequencing Consortium"/>
            <person name="Wilson R.K."/>
        </authorList>
    </citation>
    <scope>NUCLEOTIDE SEQUENCE [LARGE SCALE GENOMIC DNA]</scope>
    <source>
        <strain evidence="3">DF5081</strain>
    </source>
</reference>
<keyword evidence="3" id="KW-1185">Reference proteome</keyword>
<evidence type="ECO:0000313" key="2">
    <source>
        <dbReference type="EnsemblMetazoa" id="CJA18403.1"/>
    </source>
</evidence>
<sequence length="494" mass="56598">MNGYSESHRCHQMECFVYSRRDSEKRAEMMSSWGGCGCCNNDDDDVISSPLPDQSRRIYERGHAHSRSWNPEGQPSPPPLLNPNPYRFFEPQLIMPKRSTAEVQNLRRIDVPIINEPPTATPHLHERRRSHVMPRQAKSFENRPVERRIALDNRSYTLQSAAEVEKEEVSAACQSLWAAKGHLEQLDALGISEPSSVSTSFESNTDSQVTADTVERQSGQMAKAKRTVFKNILLQRQFLSTAAVSSMESNNSTDDSDPRFSNSFDSTRSELGVAMVTLYQSLEKDCQNKQSQEQFQVIINSYKKCFSEFNQILDNLWMAKSDIEQNVELELEPDFRQVTQSCISLFNNIGNIELDGSHNEEAILERLDTVKSIASEIFNTLNEIKLKISQYKKNRSSRTKDTHDLERFVELNQLPCVEKKCANETDYSISELIELLKQLYSKLGKHILKIKLPDSSSFDEKLSLLWSQNLQVNQDRNEKPSLEKLKKNAETEMK</sequence>
<organism evidence="2 3">
    <name type="scientific">Caenorhabditis japonica</name>
    <dbReference type="NCBI Taxonomy" id="281687"/>
    <lineage>
        <taxon>Eukaryota</taxon>
        <taxon>Metazoa</taxon>
        <taxon>Ecdysozoa</taxon>
        <taxon>Nematoda</taxon>
        <taxon>Chromadorea</taxon>
        <taxon>Rhabditida</taxon>
        <taxon>Rhabditina</taxon>
        <taxon>Rhabditomorpha</taxon>
        <taxon>Rhabditoidea</taxon>
        <taxon>Rhabditidae</taxon>
        <taxon>Peloderinae</taxon>
        <taxon>Caenorhabditis</taxon>
    </lineage>
</organism>
<feature type="region of interest" description="Disordered" evidence="1">
    <location>
        <begin position="62"/>
        <end position="84"/>
    </location>
</feature>
<feature type="compositionally biased region" description="Basic and acidic residues" evidence="1">
    <location>
        <begin position="475"/>
        <end position="494"/>
    </location>
</feature>
<protein>
    <submittedName>
        <fullName evidence="2">Uncharacterized protein</fullName>
    </submittedName>
</protein>
<dbReference type="EnsemblMetazoa" id="CJA18403.1">
    <property type="protein sequence ID" value="CJA18403.1"/>
    <property type="gene ID" value="WBGene00137608"/>
</dbReference>
<reference evidence="2" key="2">
    <citation type="submission" date="2022-06" db="UniProtKB">
        <authorList>
            <consortium name="EnsemblMetazoa"/>
        </authorList>
    </citation>
    <scope>IDENTIFICATION</scope>
    <source>
        <strain evidence="2">DF5081</strain>
    </source>
</reference>
<evidence type="ECO:0000313" key="3">
    <source>
        <dbReference type="Proteomes" id="UP000005237"/>
    </source>
</evidence>